<keyword evidence="3" id="KW-1185">Reference proteome</keyword>
<accession>A0A9P0JQB1</accession>
<protein>
    <submittedName>
        <fullName evidence="2">Uncharacterized protein</fullName>
    </submittedName>
</protein>
<feature type="compositionally biased region" description="Polar residues" evidence="1">
    <location>
        <begin position="29"/>
        <end position="49"/>
    </location>
</feature>
<feature type="region of interest" description="Disordered" evidence="1">
    <location>
        <begin position="29"/>
        <end position="50"/>
    </location>
</feature>
<gene>
    <name evidence="2" type="ORF">ACAOBT_LOCUS2317</name>
</gene>
<dbReference type="EMBL" id="CAKOFQ010006674">
    <property type="protein sequence ID" value="CAH1957829.1"/>
    <property type="molecule type" value="Genomic_DNA"/>
</dbReference>
<dbReference type="AlphaFoldDB" id="A0A9P0JQB1"/>
<sequence>MSASTTASMFSKQQLKRKETFAGRIRTRISSFPSSRPNQQHQLPTNFQDRSLERWRQRNLDQLAYF</sequence>
<evidence type="ECO:0000256" key="1">
    <source>
        <dbReference type="SAM" id="MobiDB-lite"/>
    </source>
</evidence>
<dbReference type="Proteomes" id="UP001152888">
    <property type="component" value="Unassembled WGS sequence"/>
</dbReference>
<reference evidence="2" key="1">
    <citation type="submission" date="2022-03" db="EMBL/GenBank/DDBJ databases">
        <authorList>
            <person name="Sayadi A."/>
        </authorList>
    </citation>
    <scope>NUCLEOTIDE SEQUENCE</scope>
</reference>
<comment type="caution">
    <text evidence="2">The sequence shown here is derived from an EMBL/GenBank/DDBJ whole genome shotgun (WGS) entry which is preliminary data.</text>
</comment>
<organism evidence="2 3">
    <name type="scientific">Acanthoscelides obtectus</name>
    <name type="common">Bean weevil</name>
    <name type="synonym">Bruchus obtectus</name>
    <dbReference type="NCBI Taxonomy" id="200917"/>
    <lineage>
        <taxon>Eukaryota</taxon>
        <taxon>Metazoa</taxon>
        <taxon>Ecdysozoa</taxon>
        <taxon>Arthropoda</taxon>
        <taxon>Hexapoda</taxon>
        <taxon>Insecta</taxon>
        <taxon>Pterygota</taxon>
        <taxon>Neoptera</taxon>
        <taxon>Endopterygota</taxon>
        <taxon>Coleoptera</taxon>
        <taxon>Polyphaga</taxon>
        <taxon>Cucujiformia</taxon>
        <taxon>Chrysomeloidea</taxon>
        <taxon>Chrysomelidae</taxon>
        <taxon>Bruchinae</taxon>
        <taxon>Bruchini</taxon>
        <taxon>Acanthoscelides</taxon>
    </lineage>
</organism>
<name>A0A9P0JQB1_ACAOB</name>
<proteinExistence type="predicted"/>
<evidence type="ECO:0000313" key="3">
    <source>
        <dbReference type="Proteomes" id="UP001152888"/>
    </source>
</evidence>
<evidence type="ECO:0000313" key="2">
    <source>
        <dbReference type="EMBL" id="CAH1957829.1"/>
    </source>
</evidence>